<proteinExistence type="predicted"/>
<organism evidence="1 2">
    <name type="scientific">Glossina austeni</name>
    <name type="common">Savannah tsetse fly</name>
    <dbReference type="NCBI Taxonomy" id="7395"/>
    <lineage>
        <taxon>Eukaryota</taxon>
        <taxon>Metazoa</taxon>
        <taxon>Ecdysozoa</taxon>
        <taxon>Arthropoda</taxon>
        <taxon>Hexapoda</taxon>
        <taxon>Insecta</taxon>
        <taxon>Pterygota</taxon>
        <taxon>Neoptera</taxon>
        <taxon>Endopterygota</taxon>
        <taxon>Diptera</taxon>
        <taxon>Brachycera</taxon>
        <taxon>Muscomorpha</taxon>
        <taxon>Hippoboscoidea</taxon>
        <taxon>Glossinidae</taxon>
        <taxon>Glossina</taxon>
    </lineage>
</organism>
<dbReference type="EnsemblMetazoa" id="GAUT023859-RA">
    <property type="protein sequence ID" value="GAUT023859-PA"/>
    <property type="gene ID" value="GAUT023859"/>
</dbReference>
<dbReference type="AlphaFoldDB" id="A0A1A9V2Q8"/>
<accession>A0A1A9V2Q8</accession>
<reference evidence="1" key="1">
    <citation type="submission" date="2020-05" db="UniProtKB">
        <authorList>
            <consortium name="EnsemblMetazoa"/>
        </authorList>
    </citation>
    <scope>IDENTIFICATION</scope>
    <source>
        <strain evidence="1">TTRI</strain>
    </source>
</reference>
<evidence type="ECO:0000313" key="1">
    <source>
        <dbReference type="EnsemblMetazoa" id="GAUT023859-PA"/>
    </source>
</evidence>
<name>A0A1A9V2Q8_GLOAU</name>
<dbReference type="Proteomes" id="UP000078200">
    <property type="component" value="Unassembled WGS sequence"/>
</dbReference>
<evidence type="ECO:0000313" key="2">
    <source>
        <dbReference type="Proteomes" id="UP000078200"/>
    </source>
</evidence>
<keyword evidence="2" id="KW-1185">Reference proteome</keyword>
<sequence length="203" mass="23507">MYRCPGNVSGIQYLADFQRVPVFAGWPLESSSFKLPALGFLNQMRSMNGSNLVCSFLCTAAFFKAMKHNMPQMLLLAYKKILKETFSTTKLSVEINVRSSTRNECTGNPRRKKTNVLPKHQNIFVMLSLNIAEVREETQKYNDVWSYAGMVNLQALSSIQIHFDIEISSHETYMTAIKRYSLRLFISTKHHHQHQQRKRKQIN</sequence>
<dbReference type="VEuPathDB" id="VectorBase:GAUT023859"/>
<protein>
    <submittedName>
        <fullName evidence="1">Uncharacterized protein</fullName>
    </submittedName>
</protein>